<proteinExistence type="predicted"/>
<dbReference type="Pfam" id="PF01566">
    <property type="entry name" value="Nramp"/>
    <property type="match status" value="1"/>
</dbReference>
<dbReference type="InterPro" id="IPR001046">
    <property type="entry name" value="NRAMP_fam"/>
</dbReference>
<dbReference type="PANTHER" id="PTHR11706:SF33">
    <property type="entry name" value="NATURAL RESISTANCE-ASSOCIATED MACROPHAGE PROTEIN 2"/>
    <property type="match status" value="1"/>
</dbReference>
<accession>A0AAV3UIT0</accession>
<feature type="transmembrane region" description="Helical" evidence="6">
    <location>
        <begin position="346"/>
        <end position="368"/>
    </location>
</feature>
<feature type="transmembrane region" description="Helical" evidence="6">
    <location>
        <begin position="129"/>
        <end position="147"/>
    </location>
</feature>
<evidence type="ECO:0000256" key="2">
    <source>
        <dbReference type="ARBA" id="ARBA00022448"/>
    </source>
</evidence>
<feature type="transmembrane region" description="Helical" evidence="6">
    <location>
        <begin position="281"/>
        <end position="301"/>
    </location>
</feature>
<feature type="transmembrane region" description="Helical" evidence="6">
    <location>
        <begin position="406"/>
        <end position="430"/>
    </location>
</feature>
<dbReference type="GO" id="GO:0005384">
    <property type="term" value="F:manganese ion transmembrane transporter activity"/>
    <property type="evidence" value="ECO:0007669"/>
    <property type="project" value="TreeGrafter"/>
</dbReference>
<feature type="transmembrane region" description="Helical" evidence="6">
    <location>
        <begin position="380"/>
        <end position="400"/>
    </location>
</feature>
<keyword evidence="3 6" id="KW-0812">Transmembrane</keyword>
<keyword evidence="8" id="KW-1185">Reference proteome</keyword>
<name>A0AAV3UIT0_9EURY</name>
<keyword evidence="5 6" id="KW-0472">Membrane</keyword>
<feature type="transmembrane region" description="Helical" evidence="6">
    <location>
        <begin position="154"/>
        <end position="174"/>
    </location>
</feature>
<protein>
    <submittedName>
        <fullName evidence="7">Divalent metal cation transporter</fullName>
    </submittedName>
</protein>
<evidence type="ECO:0000313" key="7">
    <source>
        <dbReference type="EMBL" id="GAA5052428.1"/>
    </source>
</evidence>
<dbReference type="GO" id="GO:0005886">
    <property type="term" value="C:plasma membrane"/>
    <property type="evidence" value="ECO:0007669"/>
    <property type="project" value="TreeGrafter"/>
</dbReference>
<comment type="caution">
    <text evidence="7">The sequence shown here is derived from an EMBL/GenBank/DDBJ whole genome shotgun (WGS) entry which is preliminary data.</text>
</comment>
<organism evidence="7 8">
    <name type="scientific">Haladaptatus pallidirubidus</name>
    <dbReference type="NCBI Taxonomy" id="1008152"/>
    <lineage>
        <taxon>Archaea</taxon>
        <taxon>Methanobacteriati</taxon>
        <taxon>Methanobacteriota</taxon>
        <taxon>Stenosarchaea group</taxon>
        <taxon>Halobacteria</taxon>
        <taxon>Halobacteriales</taxon>
        <taxon>Haladaptataceae</taxon>
        <taxon>Haladaptatus</taxon>
    </lineage>
</organism>
<feature type="transmembrane region" description="Helical" evidence="6">
    <location>
        <begin position="321"/>
        <end position="340"/>
    </location>
</feature>
<feature type="transmembrane region" description="Helical" evidence="6">
    <location>
        <begin position="93"/>
        <end position="117"/>
    </location>
</feature>
<evidence type="ECO:0000256" key="4">
    <source>
        <dbReference type="ARBA" id="ARBA00022989"/>
    </source>
</evidence>
<dbReference type="GO" id="GO:0034755">
    <property type="term" value="P:iron ion transmembrane transport"/>
    <property type="evidence" value="ECO:0007669"/>
    <property type="project" value="TreeGrafter"/>
</dbReference>
<dbReference type="Proteomes" id="UP001501729">
    <property type="component" value="Unassembled WGS sequence"/>
</dbReference>
<dbReference type="AlphaFoldDB" id="A0AAV3UIT0"/>
<evidence type="ECO:0000256" key="5">
    <source>
        <dbReference type="ARBA" id="ARBA00023136"/>
    </source>
</evidence>
<reference evidence="7 8" key="1">
    <citation type="journal article" date="2019" name="Int. J. Syst. Evol. Microbiol.">
        <title>The Global Catalogue of Microorganisms (GCM) 10K type strain sequencing project: providing services to taxonomists for standard genome sequencing and annotation.</title>
        <authorList>
            <consortium name="The Broad Institute Genomics Platform"/>
            <consortium name="The Broad Institute Genome Sequencing Center for Infectious Disease"/>
            <person name="Wu L."/>
            <person name="Ma J."/>
        </authorList>
    </citation>
    <scope>NUCLEOTIDE SEQUENCE [LARGE SCALE GENOMIC DNA]</scope>
    <source>
        <strain evidence="7 8">JCM 17504</strain>
    </source>
</reference>
<evidence type="ECO:0000313" key="8">
    <source>
        <dbReference type="Proteomes" id="UP001501729"/>
    </source>
</evidence>
<sequence length="441" mass="45679">MTETPTDVTAVEGGTVRNYLSEMGPSWVAGSIAAGPATMASLIAAGARFDYALLWVVVLSAVAGALAQYLAMRLGLLSQQGIVNIVEEYLGRWWSWVLVIDVVIAAGVAQLVIMNTVASVSSTITGIDARIWGVTWALILAIGLAGRGYRFIEFVVKLLITAVVLTFVASLYVVPLDLGNAARGLVPSLPSGSAVVAAGILGGAVHITLITMHSYTMRVRGWTDREYGLATFDIVASMLIAFGIYSVAIFLVTASVITDPNLTTVSAAQALGPLIGSSAKWLFLFGLGGAAVSTLGGNTIVPPFLVADKLGWGTTVEDSRYRVLLAAVALLSALGAFIGGEVIGQLVLVLALGTVGTPFAIAVVLYLLNSEAVSESNSVLANSGGMALLFVSGSLAANFVREQISGGINLLSGFVLVFAIVIGIATILLIGKYMHEEAAVT</sequence>
<feature type="transmembrane region" description="Helical" evidence="6">
    <location>
        <begin position="227"/>
        <end position="252"/>
    </location>
</feature>
<dbReference type="GeneID" id="68613552"/>
<gene>
    <name evidence="7" type="ORF">GCM10025751_28630</name>
</gene>
<dbReference type="EMBL" id="BAABKX010000012">
    <property type="protein sequence ID" value="GAA5052428.1"/>
    <property type="molecule type" value="Genomic_DNA"/>
</dbReference>
<keyword evidence="4 6" id="KW-1133">Transmembrane helix</keyword>
<dbReference type="GO" id="GO:0015086">
    <property type="term" value="F:cadmium ion transmembrane transporter activity"/>
    <property type="evidence" value="ECO:0007669"/>
    <property type="project" value="TreeGrafter"/>
</dbReference>
<evidence type="ECO:0000256" key="6">
    <source>
        <dbReference type="SAM" id="Phobius"/>
    </source>
</evidence>
<keyword evidence="2" id="KW-0813">Transport</keyword>
<feature type="transmembrane region" description="Helical" evidence="6">
    <location>
        <begin position="27"/>
        <end position="46"/>
    </location>
</feature>
<evidence type="ECO:0000256" key="1">
    <source>
        <dbReference type="ARBA" id="ARBA00004141"/>
    </source>
</evidence>
<evidence type="ECO:0000256" key="3">
    <source>
        <dbReference type="ARBA" id="ARBA00022692"/>
    </source>
</evidence>
<comment type="subcellular location">
    <subcellularLocation>
        <location evidence="1">Membrane</location>
        <topology evidence="1">Multi-pass membrane protein</topology>
    </subcellularLocation>
</comment>
<dbReference type="RefSeq" id="WP_227773366.1">
    <property type="nucleotide sequence ID" value="NZ_BAABKX010000012.1"/>
</dbReference>
<feature type="transmembrane region" description="Helical" evidence="6">
    <location>
        <begin position="194"/>
        <end position="215"/>
    </location>
</feature>
<dbReference type="PANTHER" id="PTHR11706">
    <property type="entry name" value="SOLUTE CARRIER PROTEIN FAMILY 11 MEMBER"/>
    <property type="match status" value="1"/>
</dbReference>
<feature type="transmembrane region" description="Helical" evidence="6">
    <location>
        <begin position="52"/>
        <end position="72"/>
    </location>
</feature>